<accession>A0A923FNR0</accession>
<dbReference type="EMBL" id="JABWQX010000001">
    <property type="protein sequence ID" value="MBC3394406.1"/>
    <property type="molecule type" value="Genomic_DNA"/>
</dbReference>
<comment type="caution">
    <text evidence="1">The sequence shown here is derived from an EMBL/GenBank/DDBJ whole genome shotgun (WGS) entry which is preliminary data.</text>
</comment>
<reference evidence="2" key="3">
    <citation type="submission" date="2021-06" db="EMBL/GenBank/DDBJ databases">
        <title>Updating the genus Pseudomonas: Description of 43 new species and partition of the Pseudomonas putida group.</title>
        <authorList>
            <person name="Girard L."/>
            <person name="Lood C."/>
            <person name="Vandamme P."/>
            <person name="Rokni-Zadeh H."/>
            <person name="Van Noort V."/>
            <person name="Hofte M."/>
            <person name="Lavigne R."/>
            <person name="De Mot R."/>
        </authorList>
    </citation>
    <scope>NUCLEOTIDE SEQUENCE</scope>
    <source>
        <strain evidence="2">SWRI102</strain>
    </source>
</reference>
<keyword evidence="3" id="KW-1185">Reference proteome</keyword>
<reference evidence="1" key="2">
    <citation type="submission" date="2020-07" db="EMBL/GenBank/DDBJ databases">
        <authorList>
            <person name="Lood C."/>
            <person name="Girard L."/>
        </authorList>
    </citation>
    <scope>NUCLEOTIDE SEQUENCE</scope>
    <source>
        <strain evidence="1">SWRI102</strain>
    </source>
</reference>
<name>A0A923FNR0_9PSED</name>
<dbReference type="Proteomes" id="UP000659438">
    <property type="component" value="Unassembled WGS sequence"/>
</dbReference>
<organism evidence="1">
    <name type="scientific">Pseudomonas marvdashtae</name>
    <dbReference type="NCBI Taxonomy" id="2745500"/>
    <lineage>
        <taxon>Bacteria</taxon>
        <taxon>Pseudomonadati</taxon>
        <taxon>Pseudomonadota</taxon>
        <taxon>Gammaproteobacteria</taxon>
        <taxon>Pseudomonadales</taxon>
        <taxon>Pseudomonadaceae</taxon>
        <taxon>Pseudomonas</taxon>
    </lineage>
</organism>
<evidence type="ECO:0000313" key="2">
    <source>
        <dbReference type="EMBL" id="MBV4551861.1"/>
    </source>
</evidence>
<dbReference type="EMBL" id="JABWQX020000001">
    <property type="protein sequence ID" value="MBV4551861.1"/>
    <property type="molecule type" value="Genomic_DNA"/>
</dbReference>
<evidence type="ECO:0000313" key="1">
    <source>
        <dbReference type="EMBL" id="MBC3394406.1"/>
    </source>
</evidence>
<sequence>MNASRSRHSAGKSVAKTGDGEVLLVGCVGESSGPLVNGRREASLIAGEAE</sequence>
<gene>
    <name evidence="2" type="ORF">HU742_011995</name>
    <name evidence="1" type="ORF">HU742_04250</name>
</gene>
<evidence type="ECO:0000313" key="3">
    <source>
        <dbReference type="Proteomes" id="UP000659438"/>
    </source>
</evidence>
<protein>
    <submittedName>
        <fullName evidence="1">Uncharacterized protein</fullName>
    </submittedName>
</protein>
<proteinExistence type="predicted"/>
<reference evidence="1 3" key="1">
    <citation type="journal article" date="2020" name="Microorganisms">
        <title>Reliable Identification of Environmental Pseudomonas Isolates Using the rpoD Gene.</title>
        <authorList>
            <consortium name="The Broad Institute Genome Sequencing Platform"/>
            <person name="Girard L."/>
            <person name="Lood C."/>
            <person name="Rokni-Zadeh H."/>
            <person name="van Noort V."/>
            <person name="Lavigne R."/>
            <person name="De Mot R."/>
        </authorList>
    </citation>
    <scope>NUCLEOTIDE SEQUENCE</scope>
    <source>
        <strain evidence="1 3">SWRI102</strain>
    </source>
</reference>
<dbReference type="RefSeq" id="WP_186642634.1">
    <property type="nucleotide sequence ID" value="NZ_JABWQX020000001.1"/>
</dbReference>
<dbReference type="AlphaFoldDB" id="A0A923FNR0"/>